<dbReference type="OrthoDB" id="1735970at2"/>
<dbReference type="KEGG" id="cce:Ccel_2632"/>
<name>B8I6W7_RUMCH</name>
<organism evidence="2 3">
    <name type="scientific">Ruminiclostridium cellulolyticum (strain ATCC 35319 / DSM 5812 / JCM 6584 / H10)</name>
    <name type="common">Clostridium cellulolyticum</name>
    <dbReference type="NCBI Taxonomy" id="394503"/>
    <lineage>
        <taxon>Bacteria</taxon>
        <taxon>Bacillati</taxon>
        <taxon>Bacillota</taxon>
        <taxon>Clostridia</taxon>
        <taxon>Eubacteriales</taxon>
        <taxon>Oscillospiraceae</taxon>
        <taxon>Ruminiclostridium</taxon>
    </lineage>
</organism>
<evidence type="ECO:0000313" key="3">
    <source>
        <dbReference type="Proteomes" id="UP000001349"/>
    </source>
</evidence>
<evidence type="ECO:0000259" key="1">
    <source>
        <dbReference type="PROSITE" id="PS50093"/>
    </source>
</evidence>
<protein>
    <recommendedName>
        <fullName evidence="1">PKD domain-containing protein</fullName>
    </recommendedName>
</protein>
<dbReference type="InterPro" id="IPR000601">
    <property type="entry name" value="PKD_dom"/>
</dbReference>
<evidence type="ECO:0000313" key="2">
    <source>
        <dbReference type="EMBL" id="ACL76959.1"/>
    </source>
</evidence>
<proteinExistence type="predicted"/>
<dbReference type="PROSITE" id="PS50093">
    <property type="entry name" value="PKD"/>
    <property type="match status" value="1"/>
</dbReference>
<keyword evidence="3" id="KW-1185">Reference proteome</keyword>
<feature type="domain" description="PKD" evidence="1">
    <location>
        <begin position="635"/>
        <end position="681"/>
    </location>
</feature>
<sequence length="1736" mass="197632" precursor="true">MNIKYTKVILLIFCFVLFIIGFPNIIVHANSNILLRYENGGMEFFNQSTYDNYKKNNLLPTQFNGSVIPLTIKKGTNTYYLNYRLFTQKNLVVYGSYRSMAGNYFKCGYQIHNDLDIKNPEIKYDGGYFLKPEGIACKGKEQNPKTHGDKCKTTRGEWKYLGFDVNGEIFSNMWMINVATVTTFRERNWIKEPWSTTNEVKKVLSGKISTYNESAYNSLNRYKQQTVQKLKDWIYKTFNSVDRFSGIPDGKGHYDPNVYEYLYIQSAPTIQKSGSGKMWHVRPDGSIWYQTFSIPNLGQVNKISDSGKRDLPLQCFVTSVSPMPDIPKGNELDKQKVKLEFQVEGELQDYVILKEDEPAPKDWIPYYKDSVSRTVYYTRQDIESWDLNIDKVSGIELTDTEKKSKNIVPKSTADNMITATFSIETTIEEIKKLPKQGDNYIVRVEATAKVNYLDGHNNSKSGSNQFLTGTIPTPPKPKIETLVIDIPTLQIHNRIGEIAFDGVPFRDAADNTDMSLIKSTELYINGETVDYDEFFSGSYIFPATSDKNGYFAEVICKYNLDKSKIVLDGLPKNKKQEIQDAAVVEYVSADYVYVYPTKPIAQFKLSSNSWKQNRIINVDNNSTDGNIQLVLDRYPIVEYKWSYGGDTSQLYKGTNTDLKKQLQYKEPGSYSVTLECKNTLGKWSDPYVVEFRVLEDIAPNIELNLSDSVVTRNDQISAWHYDVNSTDGDKVTAAKIELWYDSDNNGNVDSLIKSWNGLGDNGICELTDFPEYTPTQLGYYKFFIYAQDEFVGVNGQDTLSQYVNDSDKKSAYLECDFWVDNYQPLSDIYIDAPIERPNIDLYIMRDKDLAQNKYEYIASYRVSMENALLGRNIIPNVNIWDMKTYEYSTPASISSNTGTSYPAEEIQYTSAGYSGKLRRTSITDNGGYYDFGQYEFRTETKTASAGGQSTSGHGYSGSYPPSSVSYSDGDGYSGTLSGYGYVYTSTARSDKAGDFDWTRSYAGYSGTVSKTITYWVPNMQWVANYTGYYSGTIYKYVRQPYTDTWRGNSSKYILYVSGGKISELSEINLIVAKTDAKVILVGTPDIQKQYPDCVKFIDATDKTVQEILNEVLEYISNETPEVEQVFILQNQQFTLNVGEDDLEKDEIVSREMQYIQDKDHFDNPTGQEPGTQTVFNSGKGWTSDIKNSFSNVGKYRIYRRVKDRPTGAYGENYSYYSGTTEVDVYVHRKPIAKAKLDWDFNGATNTYKTTWKDFSYDLDHNITRAKTDKGISNRKIMWKKEGGEWNYTIPDNLSPGTYRIRYYVKDIENTWSDVFTMDINGTTYTDVPEVIFTLSDTPPMQFEAQLRAMKTTFRAPPSPVTLPASEDLEAFDLWTRYPLNPYLTMALYSQNGTQVSGAKTVSYSTATGSKNGNDISWNNVPYNVPHTLKDGNYIFKITANAEQSKTITFPVTVKTPINLKGYINGRETAAQINTGDTNLFKFTTSQYVSKTQLTFEGRTYTSNSGNIKLISNSGSVKTWELRLDISDGAYPDGKLGSAEFKAWLPSGMSETDNVDYKIVGIRAYSFAVTMMLDPGWRSYYFDTSKGVDDNRDGKIDRYPRKSNTDIPTIKMPINYYSLVGHSRTYIKAGYKVKGRIDIQGEPDYAAFKIHYIIKGKTHTDAVKLTRISGDTYTFEWIIPLETDDKTFVSFDLVTKKGASTYGSEKWIDTWDSRNTLRQVFYIRGKATDDLIYTQSQ</sequence>
<reference evidence="2 3" key="1">
    <citation type="submission" date="2009-01" db="EMBL/GenBank/DDBJ databases">
        <title>Complete sequence of Clostridium cellulolyticum H10.</title>
        <authorList>
            <consortium name="US DOE Joint Genome Institute"/>
            <person name="Lucas S."/>
            <person name="Copeland A."/>
            <person name="Lapidus A."/>
            <person name="Glavina del Rio T."/>
            <person name="Dalin E."/>
            <person name="Tice H."/>
            <person name="Bruce D."/>
            <person name="Goodwin L."/>
            <person name="Pitluck S."/>
            <person name="Chertkov O."/>
            <person name="Saunders E."/>
            <person name="Brettin T."/>
            <person name="Detter J.C."/>
            <person name="Han C."/>
            <person name="Larimer F."/>
            <person name="Land M."/>
            <person name="Hauser L."/>
            <person name="Kyrpides N."/>
            <person name="Ivanova N."/>
            <person name="Zhou J."/>
            <person name="Richardson P."/>
        </authorList>
    </citation>
    <scope>NUCLEOTIDE SEQUENCE [LARGE SCALE GENOMIC DNA]</scope>
    <source>
        <strain evidence="3">ATCC 35319 / DSM 5812 / JCM 6584 / H10</strain>
    </source>
</reference>
<dbReference type="HOGENOM" id="CLU_239608_0_0_9"/>
<dbReference type="NCBIfam" id="NF047340">
    <property type="entry name" value="Athe_2463_dom"/>
    <property type="match status" value="1"/>
</dbReference>
<accession>B8I6W7</accession>
<dbReference type="Gene3D" id="2.60.40.10">
    <property type="entry name" value="Immunoglobulins"/>
    <property type="match status" value="1"/>
</dbReference>
<dbReference type="InterPro" id="IPR013783">
    <property type="entry name" value="Ig-like_fold"/>
</dbReference>
<dbReference type="EMBL" id="CP001348">
    <property type="protein sequence ID" value="ACL76959.1"/>
    <property type="molecule type" value="Genomic_DNA"/>
</dbReference>
<gene>
    <name evidence="2" type="ordered locus">Ccel_2632</name>
</gene>
<dbReference type="SUPFAM" id="SSF49299">
    <property type="entry name" value="PKD domain"/>
    <property type="match status" value="1"/>
</dbReference>
<dbReference type="STRING" id="394503.Ccel_2632"/>
<dbReference type="Proteomes" id="UP000001349">
    <property type="component" value="Chromosome"/>
</dbReference>
<dbReference type="RefSeq" id="WP_015926043.1">
    <property type="nucleotide sequence ID" value="NC_011898.1"/>
</dbReference>
<dbReference type="eggNOG" id="COG3291">
    <property type="taxonomic scope" value="Bacteria"/>
</dbReference>
<dbReference type="InterPro" id="IPR035986">
    <property type="entry name" value="PKD_dom_sf"/>
</dbReference>